<dbReference type="InterPro" id="IPR000787">
    <property type="entry name" value="Peptidase_M29"/>
</dbReference>
<dbReference type="SUPFAM" id="SSF144052">
    <property type="entry name" value="Thermophilic metalloprotease-like"/>
    <property type="match status" value="1"/>
</dbReference>
<dbReference type="STRING" id="626523.GCWU000342_01402"/>
<evidence type="ECO:0008006" key="4">
    <source>
        <dbReference type="Google" id="ProtNLM"/>
    </source>
</evidence>
<organism evidence="2 3">
    <name type="scientific">Shuttleworthella satelles DSM 14600</name>
    <dbReference type="NCBI Taxonomy" id="626523"/>
    <lineage>
        <taxon>Bacteria</taxon>
        <taxon>Bacillati</taxon>
        <taxon>Bacillota</taxon>
        <taxon>Clostridia</taxon>
        <taxon>Lachnospirales</taxon>
        <taxon>Lachnospiraceae</taxon>
        <taxon>Shuttleworthella</taxon>
    </lineage>
</organism>
<dbReference type="GO" id="GO:0006508">
    <property type="term" value="P:proteolysis"/>
    <property type="evidence" value="ECO:0007669"/>
    <property type="project" value="InterPro"/>
</dbReference>
<dbReference type="EMBL" id="ACIP02000002">
    <property type="protein sequence ID" value="EEP28592.1"/>
    <property type="molecule type" value="Genomic_DNA"/>
</dbReference>
<proteinExistence type="predicted"/>
<dbReference type="PANTHER" id="PTHR34448">
    <property type="entry name" value="AMINOPEPTIDASE"/>
    <property type="match status" value="1"/>
</dbReference>
<dbReference type="GO" id="GO:0004177">
    <property type="term" value="F:aminopeptidase activity"/>
    <property type="evidence" value="ECO:0007669"/>
    <property type="project" value="InterPro"/>
</dbReference>
<dbReference type="AlphaFoldDB" id="C4GBU9"/>
<reference evidence="2" key="1">
    <citation type="submission" date="2009-04" db="EMBL/GenBank/DDBJ databases">
        <authorList>
            <person name="Weinstock G."/>
            <person name="Sodergren E."/>
            <person name="Clifton S."/>
            <person name="Fulton L."/>
            <person name="Fulton B."/>
            <person name="Courtney L."/>
            <person name="Fronick C."/>
            <person name="Harrison M."/>
            <person name="Strong C."/>
            <person name="Farmer C."/>
            <person name="Delahaunty K."/>
            <person name="Markovic C."/>
            <person name="Hall O."/>
            <person name="Minx P."/>
            <person name="Tomlinson C."/>
            <person name="Mitreva M."/>
            <person name="Nelson J."/>
            <person name="Hou S."/>
            <person name="Wollam A."/>
            <person name="Pepin K.H."/>
            <person name="Johnson M."/>
            <person name="Bhonagiri V."/>
            <person name="Nash W.E."/>
            <person name="Warren W."/>
            <person name="Chinwalla A."/>
            <person name="Mardis E.R."/>
            <person name="Wilson R.K."/>
        </authorList>
    </citation>
    <scope>NUCLEOTIDE SEQUENCE [LARGE SCALE GENOMIC DNA]</scope>
    <source>
        <strain evidence="2">DSM 14600</strain>
    </source>
</reference>
<keyword evidence="1" id="KW-0479">Metal-binding</keyword>
<dbReference type="InterPro" id="IPR052170">
    <property type="entry name" value="M29_Exopeptidase"/>
</dbReference>
<protein>
    <recommendedName>
        <fullName evidence="4">Thermophilic metalloprotease (M29)</fullName>
    </recommendedName>
</protein>
<dbReference type="Pfam" id="PF02073">
    <property type="entry name" value="Peptidase_M29"/>
    <property type="match status" value="1"/>
</dbReference>
<evidence type="ECO:0000313" key="2">
    <source>
        <dbReference type="EMBL" id="EEP28592.1"/>
    </source>
</evidence>
<dbReference type="eggNOG" id="COG2309">
    <property type="taxonomic scope" value="Bacteria"/>
</dbReference>
<gene>
    <name evidence="2" type="ORF">GCWU000342_01402</name>
</gene>
<evidence type="ECO:0000313" key="3">
    <source>
        <dbReference type="Proteomes" id="UP000003494"/>
    </source>
</evidence>
<keyword evidence="3" id="KW-1185">Reference proteome</keyword>
<accession>C4GBU9</accession>
<comment type="caution">
    <text evidence="2">The sequence shown here is derived from an EMBL/GenBank/DDBJ whole genome shotgun (WGS) entry which is preliminary data.</text>
</comment>
<dbReference type="GO" id="GO:0046872">
    <property type="term" value="F:metal ion binding"/>
    <property type="evidence" value="ECO:0007669"/>
    <property type="project" value="UniProtKB-KW"/>
</dbReference>
<dbReference type="Proteomes" id="UP000003494">
    <property type="component" value="Unassembled WGS sequence"/>
</dbReference>
<sequence length="728" mass="82957">MTITKLCLREGHMNQDTRKEHTEEDPCKGIIFRERYELAMERIAGIAANPEVRENFCDYMMQIGSFFLKIDRHRAFLEEKRENVGQDPAAADFIERVGYPRLTREEGAKWQEDIYAALHEDHYRSSYLCPDYAVRRLGAGLGGILSAFAADLLALIPWVYEGRLDLLTIYAELFVMIHGDLAMAKDEGAAEKTVRDSIYWFYRDYSEIFTRDAVMNLIDPGRDFLTRIVMESDLSDLSYLYSYGSPIGENELAMAAYLNRLSEEEVRRMAATYTEGYRIGFQVTGKDISIKSAVKIEYPIGMERMVRQAIRNFRKMGLAPVLVRESILSLQGRGKGKRGVFSCSLNRQFDYDHKNDLGYYLDAGLNQRRLEVMQDTFEKHKKLARGMGGPAVIDVFGQEDFEPVNSEANYHYSTRQQELNVSYAAQAGQISNRYIIGRERSFTMIAFPLPSIGDQFEEIFARTMEINTLDYHSYQRMQQKIIDLLDQGERVHVQGQGGNQTDITVELFPTADPSHMTRFENCVADVNIPVGEVFTSPVLEGTNGILHVSHVYLDGMEFKDLRLTFRDGMLVDYSCGNFESKEEGRQLIRENILYQHKSLPIGEFAIGTNTTAYRMAKDYGIGSKLPILIAEKTGPHFALGDTCYSHEEDNRVYNPDGKEIVAKENSISKRRKEDPIGAYFGCHTDITIPFEELGVIEVISADGRRRDIIRDGKFVVPGTEELNLPLSD</sequence>
<dbReference type="PANTHER" id="PTHR34448:SF1">
    <property type="entry name" value="BLL6088 PROTEIN"/>
    <property type="match status" value="1"/>
</dbReference>
<dbReference type="HOGENOM" id="CLU_028466_0_0_9"/>
<name>C4GBU9_9FIRM</name>
<evidence type="ECO:0000256" key="1">
    <source>
        <dbReference type="ARBA" id="ARBA00022723"/>
    </source>
</evidence>